<feature type="compositionally biased region" description="Polar residues" evidence="1">
    <location>
        <begin position="1"/>
        <end position="11"/>
    </location>
</feature>
<feature type="region of interest" description="Disordered" evidence="1">
    <location>
        <begin position="186"/>
        <end position="211"/>
    </location>
</feature>
<reference evidence="3" key="1">
    <citation type="submission" date="2021-02" db="EMBL/GenBank/DDBJ databases">
        <authorList>
            <person name="Syme A R."/>
            <person name="Syme A R."/>
            <person name="Moolhuijzen P."/>
        </authorList>
    </citation>
    <scope>NUCLEOTIDE SEQUENCE</scope>
    <source>
        <strain evidence="3">W1-1</strain>
    </source>
</reference>
<sequence length="358" mass="37024">MASSAMSQSGDMTGFTWPSRAGSSPSHGTPLSSSVLVSLPAMTPTVSVNDVPLSSPSAAVSATSGSGTCSSSSTASPTSTGLQRTTHVQVTHTVMVTPTVTAGAKPPPVGASMAEYERGTPFSMSQPLAATADGFSLSTAAPNQENTAGGSLNLGPTIGGTVAVVGVIMLIFLLYKYCTRSKSKSKSSDVELGQIPSTRSRERQGVARSAPMSHAYCEDPVAVANAMNWQDGEGAQRVGYAARGTGRASGKAATFDICPSALAQAQGWDRPFDADGFQVSRTYGGSTGPSSPVWLPKHIPPRKPVPAARPIGKRRHDTQHISPVSPLTEEEARHYGPYDYSKVSPLDSPTGRPSGWAS</sequence>
<protein>
    <recommendedName>
        <fullName evidence="5">Transmembrane protein</fullName>
    </recommendedName>
</protein>
<gene>
    <name evidence="3" type="ORF">PTTW11_04250</name>
</gene>
<organism evidence="3 4">
    <name type="scientific">Pyrenophora teres f. teres</name>
    <dbReference type="NCBI Taxonomy" id="97479"/>
    <lineage>
        <taxon>Eukaryota</taxon>
        <taxon>Fungi</taxon>
        <taxon>Dikarya</taxon>
        <taxon>Ascomycota</taxon>
        <taxon>Pezizomycotina</taxon>
        <taxon>Dothideomycetes</taxon>
        <taxon>Pleosporomycetidae</taxon>
        <taxon>Pleosporales</taxon>
        <taxon>Pleosporineae</taxon>
        <taxon>Pleosporaceae</taxon>
        <taxon>Pyrenophora</taxon>
    </lineage>
</organism>
<accession>A0A6S6VYP3</accession>
<feature type="transmembrane region" description="Helical" evidence="2">
    <location>
        <begin position="154"/>
        <end position="175"/>
    </location>
</feature>
<dbReference type="EMBL" id="HG992979">
    <property type="protein sequence ID" value="CAE7027463.1"/>
    <property type="molecule type" value="Genomic_DNA"/>
</dbReference>
<dbReference type="AlphaFoldDB" id="A0A6S6VYP3"/>
<feature type="region of interest" description="Disordered" evidence="1">
    <location>
        <begin position="54"/>
        <end position="86"/>
    </location>
</feature>
<evidence type="ECO:0000313" key="4">
    <source>
        <dbReference type="Proteomes" id="UP000472372"/>
    </source>
</evidence>
<feature type="region of interest" description="Disordered" evidence="1">
    <location>
        <begin position="281"/>
        <end position="358"/>
    </location>
</feature>
<keyword evidence="2" id="KW-0812">Transmembrane</keyword>
<dbReference type="Proteomes" id="UP000472372">
    <property type="component" value="Chromosome 3"/>
</dbReference>
<evidence type="ECO:0008006" key="5">
    <source>
        <dbReference type="Google" id="ProtNLM"/>
    </source>
</evidence>
<evidence type="ECO:0000313" key="3">
    <source>
        <dbReference type="EMBL" id="CAE7027463.1"/>
    </source>
</evidence>
<proteinExistence type="predicted"/>
<feature type="region of interest" description="Disordered" evidence="1">
    <location>
        <begin position="1"/>
        <end position="32"/>
    </location>
</feature>
<evidence type="ECO:0000256" key="1">
    <source>
        <dbReference type="SAM" id="MobiDB-lite"/>
    </source>
</evidence>
<evidence type="ECO:0000256" key="2">
    <source>
        <dbReference type="SAM" id="Phobius"/>
    </source>
</evidence>
<keyword evidence="2" id="KW-0472">Membrane</keyword>
<feature type="compositionally biased region" description="Polar residues" evidence="1">
    <location>
        <begin position="281"/>
        <end position="290"/>
    </location>
</feature>
<name>A0A6S6VYP3_9PLEO</name>
<keyword evidence="2" id="KW-1133">Transmembrane helix</keyword>
<feature type="compositionally biased region" description="Low complexity" evidence="1">
    <location>
        <begin position="22"/>
        <end position="32"/>
    </location>
</feature>